<organism evidence="1 2">
    <name type="scientific">Streptomyces lividans 1326</name>
    <dbReference type="NCBI Taxonomy" id="1200984"/>
    <lineage>
        <taxon>Bacteria</taxon>
        <taxon>Bacillati</taxon>
        <taxon>Actinomycetota</taxon>
        <taxon>Actinomycetes</taxon>
        <taxon>Kitasatosporales</taxon>
        <taxon>Streptomycetaceae</taxon>
        <taxon>Streptomyces</taxon>
    </lineage>
</organism>
<gene>
    <name evidence="1" type="ORF">SLI_2170</name>
</gene>
<evidence type="ECO:0000313" key="2">
    <source>
        <dbReference type="Proteomes" id="UP000014062"/>
    </source>
</evidence>
<name>A0A7U9HA28_STRLI</name>
<dbReference type="AlphaFoldDB" id="A0A7U9HA28"/>
<dbReference type="EMBL" id="CM001889">
    <property type="protein sequence ID" value="EOY46885.1"/>
    <property type="molecule type" value="Genomic_DNA"/>
</dbReference>
<accession>A0A7U9HA28</accession>
<dbReference type="Proteomes" id="UP000014062">
    <property type="component" value="Chromosome"/>
</dbReference>
<evidence type="ECO:0000313" key="1">
    <source>
        <dbReference type="EMBL" id="EOY46885.1"/>
    </source>
</evidence>
<sequence>MRKVLPFKVVGPPVRHACGARMSDMLGTRTECPRVRRTVSEPRALHPFVGFWRIYSNLRRIFRHGCSPASLPSVNRRPAR</sequence>
<protein>
    <submittedName>
        <fullName evidence="1">Uncharacterized protein</fullName>
    </submittedName>
</protein>
<proteinExistence type="predicted"/>
<reference evidence="2" key="1">
    <citation type="journal article" date="2013" name="Genome Biol. Evol.">
        <title>The genome sequence of Streptomyces lividans 66 reveals a novel tRNA-dependent peptide biosynthetic system within a metal-related genomic island.</title>
        <authorList>
            <person name="Cruz-Morales P."/>
            <person name="Vijgenboom E."/>
            <person name="Iruegas-Bocardo F."/>
            <person name="Girard G."/>
            <person name="Yanez-Guerra L.A."/>
            <person name="Ramos-Aboites H.E."/>
            <person name="Pernodet J.L."/>
            <person name="Anne J."/>
            <person name="van Wezel G.P."/>
            <person name="Barona-Gomez F."/>
        </authorList>
    </citation>
    <scope>NUCLEOTIDE SEQUENCE [LARGE SCALE GENOMIC DNA]</scope>
    <source>
        <strain evidence="2">1326</strain>
    </source>
</reference>